<dbReference type="AlphaFoldDB" id="A0A2T5IWQ8"/>
<keyword evidence="2 6" id="KW-0349">Heme</keyword>
<sequence>MKKLTLLAAIIGLGLSANLSAKEDQSSIIERIKPYGSVCVQGKECAVKVPVAAGAPAPGAAPRSGEQIYTAVCAGCHGAGVMGAPKYGTADWAPRKAKGKATLYEHAIKGFNSMPAKGGCAACSDEEIKNGVDYMVQ</sequence>
<protein>
    <submittedName>
        <fullName evidence="9">Cytochrome c5</fullName>
    </submittedName>
</protein>
<dbReference type="Pfam" id="PF13442">
    <property type="entry name" value="Cytochrome_CBB3"/>
    <property type="match status" value="1"/>
</dbReference>
<keyword evidence="1" id="KW-0813">Transport</keyword>
<keyword evidence="7" id="KW-0732">Signal</keyword>
<dbReference type="Gene3D" id="1.10.760.10">
    <property type="entry name" value="Cytochrome c-like domain"/>
    <property type="match status" value="1"/>
</dbReference>
<accession>A0A2T5IWQ8</accession>
<evidence type="ECO:0000256" key="2">
    <source>
        <dbReference type="ARBA" id="ARBA00022617"/>
    </source>
</evidence>
<name>A0A2T5IWQ8_9GAMM</name>
<dbReference type="InterPro" id="IPR036909">
    <property type="entry name" value="Cyt_c-like_dom_sf"/>
</dbReference>
<dbReference type="EMBL" id="QAON01000012">
    <property type="protein sequence ID" value="PTQ88358.1"/>
    <property type="molecule type" value="Genomic_DNA"/>
</dbReference>
<comment type="caution">
    <text evidence="9">The sequence shown here is derived from an EMBL/GenBank/DDBJ whole genome shotgun (WGS) entry which is preliminary data.</text>
</comment>
<dbReference type="PRINTS" id="PR00607">
    <property type="entry name" value="CYTCHROMECIE"/>
</dbReference>
<dbReference type="OrthoDB" id="9779283at2"/>
<keyword evidence="4" id="KW-0249">Electron transport</keyword>
<dbReference type="GO" id="GO:0020037">
    <property type="term" value="F:heme binding"/>
    <property type="evidence" value="ECO:0007669"/>
    <property type="project" value="InterPro"/>
</dbReference>
<dbReference type="GO" id="GO:0005506">
    <property type="term" value="F:iron ion binding"/>
    <property type="evidence" value="ECO:0007669"/>
    <property type="project" value="InterPro"/>
</dbReference>
<proteinExistence type="predicted"/>
<dbReference type="InterPro" id="IPR009056">
    <property type="entry name" value="Cyt_c-like_dom"/>
</dbReference>
<evidence type="ECO:0000313" key="9">
    <source>
        <dbReference type="EMBL" id="PTQ88358.1"/>
    </source>
</evidence>
<dbReference type="Proteomes" id="UP000244223">
    <property type="component" value="Unassembled WGS sequence"/>
</dbReference>
<dbReference type="SUPFAM" id="SSF46626">
    <property type="entry name" value="Cytochrome c"/>
    <property type="match status" value="1"/>
</dbReference>
<evidence type="ECO:0000256" key="1">
    <source>
        <dbReference type="ARBA" id="ARBA00022448"/>
    </source>
</evidence>
<evidence type="ECO:0000256" key="3">
    <source>
        <dbReference type="ARBA" id="ARBA00022723"/>
    </source>
</evidence>
<keyword evidence="10" id="KW-1185">Reference proteome</keyword>
<evidence type="ECO:0000313" key="10">
    <source>
        <dbReference type="Proteomes" id="UP000244223"/>
    </source>
</evidence>
<dbReference type="PANTHER" id="PTHR40942:SF4">
    <property type="entry name" value="CYTOCHROME C5"/>
    <property type="match status" value="1"/>
</dbReference>
<evidence type="ECO:0000256" key="5">
    <source>
        <dbReference type="ARBA" id="ARBA00023004"/>
    </source>
</evidence>
<dbReference type="PROSITE" id="PS51007">
    <property type="entry name" value="CYTC"/>
    <property type="match status" value="1"/>
</dbReference>
<feature type="domain" description="Cytochrome c" evidence="8">
    <location>
        <begin position="60"/>
        <end position="137"/>
    </location>
</feature>
<evidence type="ECO:0000256" key="7">
    <source>
        <dbReference type="SAM" id="SignalP"/>
    </source>
</evidence>
<gene>
    <name evidence="9" type="ORF">C8N29_1123</name>
</gene>
<reference evidence="9 10" key="1">
    <citation type="submission" date="2018-04" db="EMBL/GenBank/DDBJ databases">
        <title>Genomic Encyclopedia of Archaeal and Bacterial Type Strains, Phase II (KMG-II): from individual species to whole genera.</title>
        <authorList>
            <person name="Goeker M."/>
        </authorList>
    </citation>
    <scope>NUCLEOTIDE SEQUENCE [LARGE SCALE GENOMIC DNA]</scope>
    <source>
        <strain evidence="9 10">DSM 5822</strain>
    </source>
</reference>
<evidence type="ECO:0000256" key="6">
    <source>
        <dbReference type="PROSITE-ProRule" id="PRU00433"/>
    </source>
</evidence>
<dbReference type="PANTHER" id="PTHR40942">
    <property type="match status" value="1"/>
</dbReference>
<evidence type="ECO:0000259" key="8">
    <source>
        <dbReference type="PROSITE" id="PS51007"/>
    </source>
</evidence>
<dbReference type="RefSeq" id="WP_107866242.1">
    <property type="nucleotide sequence ID" value="NZ_QAON01000012.1"/>
</dbReference>
<feature type="chain" id="PRO_5031459514" evidence="7">
    <location>
        <begin position="22"/>
        <end position="137"/>
    </location>
</feature>
<dbReference type="InterPro" id="IPR002323">
    <property type="entry name" value="Cyt_CIE"/>
</dbReference>
<keyword evidence="5 6" id="KW-0408">Iron</keyword>
<organism evidence="9 10">
    <name type="scientific">Agitococcus lubricus</name>
    <dbReference type="NCBI Taxonomy" id="1077255"/>
    <lineage>
        <taxon>Bacteria</taxon>
        <taxon>Pseudomonadati</taxon>
        <taxon>Pseudomonadota</taxon>
        <taxon>Gammaproteobacteria</taxon>
        <taxon>Moraxellales</taxon>
        <taxon>Moraxellaceae</taxon>
        <taxon>Agitococcus</taxon>
    </lineage>
</organism>
<dbReference type="GO" id="GO:0009055">
    <property type="term" value="F:electron transfer activity"/>
    <property type="evidence" value="ECO:0007669"/>
    <property type="project" value="InterPro"/>
</dbReference>
<feature type="signal peptide" evidence="7">
    <location>
        <begin position="1"/>
        <end position="21"/>
    </location>
</feature>
<keyword evidence="3 6" id="KW-0479">Metal-binding</keyword>
<evidence type="ECO:0000256" key="4">
    <source>
        <dbReference type="ARBA" id="ARBA00022982"/>
    </source>
</evidence>